<dbReference type="PANTHER" id="PTHR37018:SF1">
    <property type="entry name" value="CULTURE SPECIFIC PROTEIN, PUTATIVE (AFU_ORTHOLOGUE AFUA_2G00130)-RELATED"/>
    <property type="match status" value="1"/>
</dbReference>
<dbReference type="PANTHER" id="PTHR37018">
    <property type="entry name" value="CULTURE SPECIFIC PROTEIN, PUTATIVE (AFU_ORTHOLOGUE AFUA_2G00130)-RELATED"/>
    <property type="match status" value="1"/>
</dbReference>
<comment type="caution">
    <text evidence="1">The sequence shown here is derived from an EMBL/GenBank/DDBJ whole genome shotgun (WGS) entry which is preliminary data.</text>
</comment>
<dbReference type="InterPro" id="IPR053269">
    <property type="entry name" value="Asp-Met_ligase"/>
</dbReference>
<dbReference type="EMBL" id="MU827783">
    <property type="protein sequence ID" value="KAJ7335977.1"/>
    <property type="molecule type" value="Genomic_DNA"/>
</dbReference>
<evidence type="ECO:0000313" key="2">
    <source>
        <dbReference type="Proteomes" id="UP001163046"/>
    </source>
</evidence>
<name>A0A9W9YF76_9CNID</name>
<accession>A0A9W9YF76</accession>
<organism evidence="1 2">
    <name type="scientific">Desmophyllum pertusum</name>
    <dbReference type="NCBI Taxonomy" id="174260"/>
    <lineage>
        <taxon>Eukaryota</taxon>
        <taxon>Metazoa</taxon>
        <taxon>Cnidaria</taxon>
        <taxon>Anthozoa</taxon>
        <taxon>Hexacorallia</taxon>
        <taxon>Scleractinia</taxon>
        <taxon>Caryophylliina</taxon>
        <taxon>Caryophylliidae</taxon>
        <taxon>Desmophyllum</taxon>
    </lineage>
</organism>
<reference evidence="1" key="1">
    <citation type="submission" date="2023-01" db="EMBL/GenBank/DDBJ databases">
        <title>Genome assembly of the deep-sea coral Lophelia pertusa.</title>
        <authorList>
            <person name="Herrera S."/>
            <person name="Cordes E."/>
        </authorList>
    </citation>
    <scope>NUCLEOTIDE SEQUENCE</scope>
    <source>
        <strain evidence="1">USNM1676648</strain>
        <tissue evidence="1">Polyp</tissue>
    </source>
</reference>
<dbReference type="OrthoDB" id="5946236at2759"/>
<dbReference type="Proteomes" id="UP001163046">
    <property type="component" value="Unassembled WGS sequence"/>
</dbReference>
<keyword evidence="2" id="KW-1185">Reference proteome</keyword>
<sequence length="146" mass="16068">MKYLHKNGYFGFTGVEILINNRGKFLIDVNLKTSDSTYLLLLAPHVAAFLDFPVSIVVDILPTSIAQLLEEIDKLNCEEEGRVVVLSGDEWCGDKPMKACVVVYAKDAQTAFLLHGRLLNSCGTMICNGVCDENKNTNGTVLLNKT</sequence>
<gene>
    <name evidence="1" type="ORF">OS493_013341</name>
</gene>
<dbReference type="AlphaFoldDB" id="A0A9W9YF76"/>
<proteinExistence type="predicted"/>
<protein>
    <recommendedName>
        <fullName evidence="3">ATP-grasp domain-containing protein</fullName>
    </recommendedName>
</protein>
<evidence type="ECO:0008006" key="3">
    <source>
        <dbReference type="Google" id="ProtNLM"/>
    </source>
</evidence>
<evidence type="ECO:0000313" key="1">
    <source>
        <dbReference type="EMBL" id="KAJ7335977.1"/>
    </source>
</evidence>